<protein>
    <submittedName>
        <fullName evidence="1">PhzF family phenazine biosynthesis protein</fullName>
    </submittedName>
</protein>
<sequence length="70" mass="8051">MNDDMIESLGVKPVETYLSRDLMFVLEDEEQVRQLKPDFSKLKQLSDGLGVHVTAKGRTFDFVARSFFPK</sequence>
<dbReference type="RefSeq" id="WP_269883853.1">
    <property type="nucleotide sequence ID" value="NZ_JAQAGZ010000016.1"/>
</dbReference>
<dbReference type="Gene3D" id="3.10.310.10">
    <property type="entry name" value="Diaminopimelate Epimerase, Chain A, domain 1"/>
    <property type="match status" value="1"/>
</dbReference>
<reference evidence="1 2" key="1">
    <citation type="submission" date="2022-12" db="EMBL/GenBank/DDBJ databases">
        <title>Draft genome sequence of Paenibacillus sp. dW9.</title>
        <authorList>
            <person name="Choi E.-W."/>
            <person name="Kim D.-U."/>
        </authorList>
    </citation>
    <scope>NUCLEOTIDE SEQUENCE [LARGE SCALE GENOMIC DNA]</scope>
    <source>
        <strain evidence="2">dW9</strain>
    </source>
</reference>
<name>A0ABT4QEN8_9BACL</name>
<dbReference type="SUPFAM" id="SSF54506">
    <property type="entry name" value="Diaminopimelate epimerase-like"/>
    <property type="match status" value="1"/>
</dbReference>
<evidence type="ECO:0000313" key="2">
    <source>
        <dbReference type="Proteomes" id="UP001527882"/>
    </source>
</evidence>
<organism evidence="1 2">
    <name type="scientific">Paenibacillus gyeongsangnamensis</name>
    <dbReference type="NCBI Taxonomy" id="3388067"/>
    <lineage>
        <taxon>Bacteria</taxon>
        <taxon>Bacillati</taxon>
        <taxon>Bacillota</taxon>
        <taxon>Bacilli</taxon>
        <taxon>Bacillales</taxon>
        <taxon>Paenibacillaceae</taxon>
        <taxon>Paenibacillus</taxon>
    </lineage>
</organism>
<dbReference type="EMBL" id="JAQAGZ010000016">
    <property type="protein sequence ID" value="MCZ8515326.1"/>
    <property type="molecule type" value="Genomic_DNA"/>
</dbReference>
<comment type="caution">
    <text evidence="1">The sequence shown here is derived from an EMBL/GenBank/DDBJ whole genome shotgun (WGS) entry which is preliminary data.</text>
</comment>
<keyword evidence="2" id="KW-1185">Reference proteome</keyword>
<evidence type="ECO:0000313" key="1">
    <source>
        <dbReference type="EMBL" id="MCZ8515326.1"/>
    </source>
</evidence>
<gene>
    <name evidence="1" type="ORF">O9H85_23525</name>
</gene>
<proteinExistence type="predicted"/>
<dbReference type="Proteomes" id="UP001527882">
    <property type="component" value="Unassembled WGS sequence"/>
</dbReference>
<accession>A0ABT4QEN8</accession>